<dbReference type="CDD" id="cd08276">
    <property type="entry name" value="MDR7"/>
    <property type="match status" value="1"/>
</dbReference>
<organism evidence="2 3">
    <name type="scientific">Ensifer adhaerens</name>
    <name type="common">Sinorhizobium morelense</name>
    <dbReference type="NCBI Taxonomy" id="106592"/>
    <lineage>
        <taxon>Bacteria</taxon>
        <taxon>Pseudomonadati</taxon>
        <taxon>Pseudomonadota</taxon>
        <taxon>Alphaproteobacteria</taxon>
        <taxon>Hyphomicrobiales</taxon>
        <taxon>Rhizobiaceae</taxon>
        <taxon>Sinorhizobium/Ensifer group</taxon>
        <taxon>Ensifer</taxon>
    </lineage>
</organism>
<dbReference type="InterPro" id="IPR011032">
    <property type="entry name" value="GroES-like_sf"/>
</dbReference>
<protein>
    <submittedName>
        <fullName evidence="2">Alcohol dehydrogenase</fullName>
    </submittedName>
</protein>
<dbReference type="RefSeq" id="WP_053248069.1">
    <property type="nucleotide sequence ID" value="NZ_LGAP01000002.1"/>
</dbReference>
<dbReference type="SMART" id="SM00829">
    <property type="entry name" value="PKS_ER"/>
    <property type="match status" value="1"/>
</dbReference>
<reference evidence="3" key="1">
    <citation type="submission" date="2015-07" db="EMBL/GenBank/DDBJ databases">
        <title>Whole genome sequence of an Ensifer adhaerens strain isolated from a cave pool in the Wind Cave National Park.</title>
        <authorList>
            <person name="Eng W.W.H."/>
            <person name="Gan H.M."/>
            <person name="Barton H.A."/>
            <person name="Savka M.A."/>
        </authorList>
    </citation>
    <scope>NUCLEOTIDE SEQUENCE [LARGE SCALE GENOMIC DNA]</scope>
    <source>
        <strain evidence="3">SD006</strain>
    </source>
</reference>
<dbReference type="InterPro" id="IPR036291">
    <property type="entry name" value="NAD(P)-bd_dom_sf"/>
</dbReference>
<name>A0A0L8C2W8_ENSAD</name>
<gene>
    <name evidence="2" type="ORF">AC244_07085</name>
</gene>
<dbReference type="PANTHER" id="PTHR45033">
    <property type="match status" value="1"/>
</dbReference>
<dbReference type="Gene3D" id="3.90.180.10">
    <property type="entry name" value="Medium-chain alcohol dehydrogenases, catalytic domain"/>
    <property type="match status" value="1"/>
</dbReference>
<dbReference type="InterPro" id="IPR020843">
    <property type="entry name" value="ER"/>
</dbReference>
<dbReference type="Pfam" id="PF00107">
    <property type="entry name" value="ADH_zinc_N"/>
    <property type="match status" value="1"/>
</dbReference>
<dbReference type="GO" id="GO:0016491">
    <property type="term" value="F:oxidoreductase activity"/>
    <property type="evidence" value="ECO:0007669"/>
    <property type="project" value="InterPro"/>
</dbReference>
<dbReference type="PATRIC" id="fig|106592.7.peg.3063"/>
<dbReference type="InterPro" id="IPR013154">
    <property type="entry name" value="ADH-like_N"/>
</dbReference>
<dbReference type="Proteomes" id="UP000037425">
    <property type="component" value="Unassembled WGS sequence"/>
</dbReference>
<evidence type="ECO:0000313" key="2">
    <source>
        <dbReference type="EMBL" id="KOF21129.1"/>
    </source>
</evidence>
<dbReference type="Pfam" id="PF08240">
    <property type="entry name" value="ADH_N"/>
    <property type="match status" value="1"/>
</dbReference>
<dbReference type="SUPFAM" id="SSF50129">
    <property type="entry name" value="GroES-like"/>
    <property type="match status" value="1"/>
</dbReference>
<evidence type="ECO:0000313" key="3">
    <source>
        <dbReference type="Proteomes" id="UP000037425"/>
    </source>
</evidence>
<dbReference type="AlphaFoldDB" id="A0A0L8C2W8"/>
<dbReference type="EMBL" id="LGAP01000002">
    <property type="protein sequence ID" value="KOF21129.1"/>
    <property type="molecule type" value="Genomic_DNA"/>
</dbReference>
<dbReference type="SUPFAM" id="SSF51735">
    <property type="entry name" value="NAD(P)-binding Rossmann-fold domains"/>
    <property type="match status" value="1"/>
</dbReference>
<comment type="caution">
    <text evidence="2">The sequence shown here is derived from an EMBL/GenBank/DDBJ whole genome shotgun (WGS) entry which is preliminary data.</text>
</comment>
<proteinExistence type="predicted"/>
<dbReference type="PANTHER" id="PTHR45033:SF2">
    <property type="entry name" value="ZINC-TYPE ALCOHOL DEHYDROGENASE-LIKE PROTEIN C1773.06C"/>
    <property type="match status" value="1"/>
</dbReference>
<dbReference type="Gene3D" id="3.40.50.720">
    <property type="entry name" value="NAD(P)-binding Rossmann-like Domain"/>
    <property type="match status" value="1"/>
</dbReference>
<dbReference type="OrthoDB" id="9790818at2"/>
<evidence type="ECO:0000259" key="1">
    <source>
        <dbReference type="SMART" id="SM00829"/>
    </source>
</evidence>
<feature type="domain" description="Enoyl reductase (ER)" evidence="1">
    <location>
        <begin position="14"/>
        <end position="338"/>
    </location>
</feature>
<accession>A0A0L8C2W8</accession>
<dbReference type="InterPro" id="IPR013149">
    <property type="entry name" value="ADH-like_C"/>
</dbReference>
<sequence>MARLMKEWTIDEFGARNLKLTERPVPQAGPGEVLVRTTAVSLNFRDKLVLENGMGMPLAFPFVPGSDMAGVVEAVGSDVSRFRAGDRVISVFDPSWIDGQKPGTARRPTSFALGGLNPGVASEYVAFPQDWFVHAPKSLDDGEASTLPCAGVTAWFALVEKGRPKAGDRVVVQGTGGVSLFGLQIAKAHGAEVIVTSASRDKLKRALELGADHGIDRANEDWVERVLEITGDHGADHILELAGGANLGRSLQAVAVQGRISVIGVLEGAELSAPVSSVLLKSPVIQGIGVGHRRALEDLVAAVDQTGLKPVVDARYRFADFREALAHLDRGAFGKVVVEV</sequence>
<dbReference type="InterPro" id="IPR052711">
    <property type="entry name" value="Zinc_ADH-like"/>
</dbReference>